<accession>A0A5E7U2U9</accession>
<dbReference type="Proteomes" id="UP000381378">
    <property type="component" value="Unassembled WGS sequence"/>
</dbReference>
<sequence length="60" mass="6846">MPGVNVVKWIKNFGVGIFIAIAFGGMSFLALFEAEYRLYKMRDPLANIHYVIGIAKEMMY</sequence>
<reference evidence="2 3" key="1">
    <citation type="submission" date="2019-09" db="EMBL/GenBank/DDBJ databases">
        <authorList>
            <person name="Chandra G."/>
            <person name="Truman W A."/>
        </authorList>
    </citation>
    <scope>NUCLEOTIDE SEQUENCE [LARGE SCALE GENOMIC DNA]</scope>
    <source>
        <strain evidence="2">PS928</strain>
    </source>
</reference>
<gene>
    <name evidence="2" type="ORF">PS928_02927</name>
</gene>
<proteinExistence type="predicted"/>
<dbReference type="EMBL" id="CABVJF010000010">
    <property type="protein sequence ID" value="VVQ04759.1"/>
    <property type="molecule type" value="Genomic_DNA"/>
</dbReference>
<keyword evidence="1" id="KW-0472">Membrane</keyword>
<evidence type="ECO:0000256" key="1">
    <source>
        <dbReference type="SAM" id="Phobius"/>
    </source>
</evidence>
<evidence type="ECO:0000313" key="3">
    <source>
        <dbReference type="Proteomes" id="UP000381378"/>
    </source>
</evidence>
<feature type="transmembrane region" description="Helical" evidence="1">
    <location>
        <begin position="12"/>
        <end position="32"/>
    </location>
</feature>
<dbReference type="AlphaFoldDB" id="A0A5E7U2U9"/>
<organism evidence="2 3">
    <name type="scientific">Pseudomonas fluorescens</name>
    <dbReference type="NCBI Taxonomy" id="294"/>
    <lineage>
        <taxon>Bacteria</taxon>
        <taxon>Pseudomonadati</taxon>
        <taxon>Pseudomonadota</taxon>
        <taxon>Gammaproteobacteria</taxon>
        <taxon>Pseudomonadales</taxon>
        <taxon>Pseudomonadaceae</taxon>
        <taxon>Pseudomonas</taxon>
    </lineage>
</organism>
<evidence type="ECO:0000313" key="2">
    <source>
        <dbReference type="EMBL" id="VVQ04759.1"/>
    </source>
</evidence>
<keyword evidence="1" id="KW-0812">Transmembrane</keyword>
<protein>
    <submittedName>
        <fullName evidence="2">Uncharacterized protein</fullName>
    </submittedName>
</protein>
<keyword evidence="1" id="KW-1133">Transmembrane helix</keyword>
<name>A0A5E7U2U9_PSEFL</name>